<dbReference type="KEGG" id="cpi:Cpin_4282"/>
<protein>
    <submittedName>
        <fullName evidence="1">Uncharacterized protein</fullName>
    </submittedName>
</protein>
<evidence type="ECO:0000313" key="2">
    <source>
        <dbReference type="Proteomes" id="UP000002215"/>
    </source>
</evidence>
<organism evidence="1 2">
    <name type="scientific">Chitinophaga pinensis (strain ATCC 43595 / DSM 2588 / LMG 13176 / NBRC 15968 / NCIMB 11800 / UQM 2034)</name>
    <dbReference type="NCBI Taxonomy" id="485918"/>
    <lineage>
        <taxon>Bacteria</taxon>
        <taxon>Pseudomonadati</taxon>
        <taxon>Bacteroidota</taxon>
        <taxon>Chitinophagia</taxon>
        <taxon>Chitinophagales</taxon>
        <taxon>Chitinophagaceae</taxon>
        <taxon>Chitinophaga</taxon>
    </lineage>
</organism>
<evidence type="ECO:0000313" key="1">
    <source>
        <dbReference type="EMBL" id="ACU61731.1"/>
    </source>
</evidence>
<name>A0A979GWG0_CHIPD</name>
<dbReference type="EMBL" id="CP001699">
    <property type="protein sequence ID" value="ACU61731.1"/>
    <property type="molecule type" value="Genomic_DNA"/>
</dbReference>
<reference evidence="1 2" key="2">
    <citation type="journal article" date="2010" name="Stand. Genomic Sci.">
        <title>Complete genome sequence of Chitinophaga pinensis type strain (UQM 2034).</title>
        <authorList>
            <person name="Glavina Del Rio T."/>
            <person name="Abt B."/>
            <person name="Spring S."/>
            <person name="Lapidus A."/>
            <person name="Nolan M."/>
            <person name="Tice H."/>
            <person name="Copeland A."/>
            <person name="Cheng J.F."/>
            <person name="Chen F."/>
            <person name="Bruce D."/>
            <person name="Goodwin L."/>
            <person name="Pitluck S."/>
            <person name="Ivanova N."/>
            <person name="Mavromatis K."/>
            <person name="Mikhailova N."/>
            <person name="Pati A."/>
            <person name="Chen A."/>
            <person name="Palaniappan K."/>
            <person name="Land M."/>
            <person name="Hauser L."/>
            <person name="Chang Y.J."/>
            <person name="Jeffries C.D."/>
            <person name="Chain P."/>
            <person name="Saunders E."/>
            <person name="Detter J.C."/>
            <person name="Brettin T."/>
            <person name="Rohde M."/>
            <person name="Goker M."/>
            <person name="Bristow J."/>
            <person name="Eisen J.A."/>
            <person name="Markowitz V."/>
            <person name="Hugenholtz P."/>
            <person name="Kyrpides N.C."/>
            <person name="Klenk H.P."/>
            <person name="Lucas S."/>
        </authorList>
    </citation>
    <scope>NUCLEOTIDE SEQUENCE [LARGE SCALE GENOMIC DNA]</scope>
    <source>
        <strain evidence="2">ATCC 43595 / DSM 2588 / LMG 13176 / NBRC 15968 / NCIMB 11800 / UQM 2034</strain>
    </source>
</reference>
<sequence>MQFDQFRITLIDLNRNSGIRVKIGKTQSDDPTDHCQESVVQDDYIKYNEPLLFSDRTHDYKVNLVAIDHAGKNPFKLAAYINLETLK</sequence>
<gene>
    <name evidence="1" type="ordered locus">Cpin_4282</name>
</gene>
<dbReference type="Proteomes" id="UP000002215">
    <property type="component" value="Chromosome"/>
</dbReference>
<accession>A0A979GWG0</accession>
<reference evidence="2" key="1">
    <citation type="submission" date="2009-08" db="EMBL/GenBank/DDBJ databases">
        <title>The complete genome of Chitinophaga pinensis DSM 2588.</title>
        <authorList>
            <consortium name="US DOE Joint Genome Institute (JGI-PGF)"/>
            <person name="Lucas S."/>
            <person name="Copeland A."/>
            <person name="Lapidus A."/>
            <person name="Glavina del Rio T."/>
            <person name="Dalin E."/>
            <person name="Tice H."/>
            <person name="Bruce D."/>
            <person name="Goodwin L."/>
            <person name="Pitluck S."/>
            <person name="Kyrpides N."/>
            <person name="Mavromatis K."/>
            <person name="Ivanova N."/>
            <person name="Mikhailova N."/>
            <person name="Sims D."/>
            <person name="Meinche L."/>
            <person name="Brettin T."/>
            <person name="Detter J.C."/>
            <person name="Han C."/>
            <person name="Larimer F."/>
            <person name="Land M."/>
            <person name="Hauser L."/>
            <person name="Markowitz V."/>
            <person name="Cheng J.-F."/>
            <person name="Hugenholtz P."/>
            <person name="Woyke T."/>
            <person name="Wu D."/>
            <person name="Spring S."/>
            <person name="Klenk H.-P."/>
            <person name="Eisen J.A."/>
        </authorList>
    </citation>
    <scope>NUCLEOTIDE SEQUENCE [LARGE SCALE GENOMIC DNA]</scope>
    <source>
        <strain evidence="2">ATCC 43595 / DSM 2588 / LMG 13176 / NBRC 15968 / NCIMB 11800 / UQM 2034</strain>
    </source>
</reference>
<dbReference type="AlphaFoldDB" id="A0A979GWG0"/>
<proteinExistence type="predicted"/>